<feature type="compositionally biased region" description="Polar residues" evidence="1">
    <location>
        <begin position="8"/>
        <end position="27"/>
    </location>
</feature>
<dbReference type="EMBL" id="KT624200">
    <property type="protein sequence ID" value="AMM45082.1"/>
    <property type="molecule type" value="Genomic_DNA"/>
</dbReference>
<gene>
    <name evidence="2" type="ORF">SP15_274</name>
</gene>
<dbReference type="RefSeq" id="YP_009302671.1">
    <property type="nucleotide sequence ID" value="NC_031245.1"/>
</dbReference>
<dbReference type="Proteomes" id="UP000203261">
    <property type="component" value="Segment"/>
</dbReference>
<organism evidence="2 3">
    <name type="scientific">Bacillus phage SP-15</name>
    <dbReference type="NCBI Taxonomy" id="1792032"/>
    <lineage>
        <taxon>Viruses</taxon>
        <taxon>Duplodnaviria</taxon>
        <taxon>Heunggongvirae</taxon>
        <taxon>Uroviricota</taxon>
        <taxon>Caudoviricetes</taxon>
        <taxon>Thornevirus</taxon>
        <taxon>Thornevirus SP15</taxon>
    </lineage>
</organism>
<evidence type="ECO:0000313" key="2">
    <source>
        <dbReference type="EMBL" id="AMM45082.1"/>
    </source>
</evidence>
<proteinExistence type="predicted"/>
<keyword evidence="3" id="KW-1185">Reference proteome</keyword>
<sequence>MIRKVDETTQSSDVGGHTETSMGMSSGAVQYDDRVNDYAWWFPTGKEAQAFIELAGKKLPHVELYGPYQPRVPSIEDHRDKVFVALVTPSNEETAKKIDDLVDEFYGD</sequence>
<evidence type="ECO:0000313" key="3">
    <source>
        <dbReference type="Proteomes" id="UP000203261"/>
    </source>
</evidence>
<dbReference type="KEGG" id="vg:29125450"/>
<dbReference type="GeneID" id="29125450"/>
<protein>
    <submittedName>
        <fullName evidence="2">Uncharacterized protein</fullName>
    </submittedName>
</protein>
<name>A0A127AWV8_9CAUD</name>
<evidence type="ECO:0000256" key="1">
    <source>
        <dbReference type="SAM" id="MobiDB-lite"/>
    </source>
</evidence>
<reference evidence="2 3" key="1">
    <citation type="submission" date="2015-08" db="EMBL/GenBank/DDBJ databases">
        <authorList>
            <person name="Babu N.S."/>
            <person name="Beckwith C.J."/>
            <person name="Beseler K.G."/>
            <person name="Brison A."/>
            <person name="Carone J.V."/>
            <person name="Caskin T.P."/>
            <person name="Diamond M."/>
            <person name="Durham M.E."/>
            <person name="Foxe J.M."/>
            <person name="Go M."/>
            <person name="Henderson B.A."/>
            <person name="Jones I.B."/>
            <person name="McGettigan J.A."/>
            <person name="Micheletti S.J."/>
            <person name="Nasrallah M.E."/>
            <person name="Ortiz D."/>
            <person name="Piller C.R."/>
            <person name="Privatt S.R."/>
            <person name="Schneider S.L."/>
            <person name="Sharp S."/>
            <person name="Smith T.C."/>
            <person name="Stanton J.D."/>
            <person name="Ullery H.E."/>
            <person name="Wilson R.J."/>
            <person name="Serrano M.G."/>
            <person name="Buck G."/>
            <person name="Lee V."/>
            <person name="Wang Y."/>
            <person name="Carvalho R."/>
            <person name="Voegtly L."/>
            <person name="Shi R."/>
            <person name="Duckworth R."/>
            <person name="Johnson A."/>
            <person name="Loviza R."/>
            <person name="Walstead R."/>
            <person name="Shah Z."/>
            <person name="Kiflezghi M."/>
            <person name="Wade K."/>
            <person name="Ball S.L."/>
            <person name="Bradley K.W."/>
            <person name="Asai D.J."/>
            <person name="Bowman C.A."/>
            <person name="Russell D.A."/>
            <person name="Pope W.H."/>
            <person name="Jacobs-Sera D."/>
            <person name="Hendrix R.W."/>
            <person name="Hatfull G.F."/>
        </authorList>
    </citation>
    <scope>NUCLEOTIDE SEQUENCE [LARGE SCALE GENOMIC DNA]</scope>
</reference>
<accession>A0A127AWV8</accession>
<feature type="region of interest" description="Disordered" evidence="1">
    <location>
        <begin position="1"/>
        <end position="27"/>
    </location>
</feature>